<evidence type="ECO:0000313" key="1">
    <source>
        <dbReference type="EMBL" id="NBI07939.1"/>
    </source>
</evidence>
<protein>
    <submittedName>
        <fullName evidence="1">Uncharacterized protein</fullName>
    </submittedName>
</protein>
<evidence type="ECO:0000313" key="2">
    <source>
        <dbReference type="Proteomes" id="UP000467132"/>
    </source>
</evidence>
<name>A0A845R1S4_9CLOT</name>
<organism evidence="1 2">
    <name type="scientific">Senegalia massiliensis</name>
    <dbReference type="NCBI Taxonomy" id="1720316"/>
    <lineage>
        <taxon>Bacteria</taxon>
        <taxon>Bacillati</taxon>
        <taxon>Bacillota</taxon>
        <taxon>Clostridia</taxon>
        <taxon>Eubacteriales</taxon>
        <taxon>Clostridiaceae</taxon>
        <taxon>Senegalia</taxon>
    </lineage>
</organism>
<proteinExistence type="predicted"/>
<keyword evidence="2" id="KW-1185">Reference proteome</keyword>
<reference evidence="1 2" key="1">
    <citation type="submission" date="2018-08" db="EMBL/GenBank/DDBJ databases">
        <title>Murine metabolic-syndrome-specific gut microbial biobank.</title>
        <authorList>
            <person name="Liu C."/>
        </authorList>
    </citation>
    <scope>NUCLEOTIDE SEQUENCE [LARGE SCALE GENOMIC DNA]</scope>
    <source>
        <strain evidence="1 2">583</strain>
    </source>
</reference>
<dbReference type="EMBL" id="QXXA01000016">
    <property type="protein sequence ID" value="NBI07939.1"/>
    <property type="molecule type" value="Genomic_DNA"/>
</dbReference>
<sequence>MSNYILTTLNEEYAKEICCWKYDGEYSIYNLSDWNVVVENGWDLAIKERRESNFIAILLANQLIAHGGI</sequence>
<dbReference type="RefSeq" id="WP_160198398.1">
    <property type="nucleotide sequence ID" value="NZ_QXXA01000016.1"/>
</dbReference>
<gene>
    <name evidence="1" type="ORF">D3Z33_13845</name>
</gene>
<accession>A0A845R1S4</accession>
<dbReference type="AlphaFoldDB" id="A0A845R1S4"/>
<dbReference type="Proteomes" id="UP000467132">
    <property type="component" value="Unassembled WGS sequence"/>
</dbReference>
<comment type="caution">
    <text evidence="1">The sequence shown here is derived from an EMBL/GenBank/DDBJ whole genome shotgun (WGS) entry which is preliminary data.</text>
</comment>
<dbReference type="OrthoDB" id="423921at2"/>